<keyword evidence="3" id="KW-1185">Reference proteome</keyword>
<dbReference type="EMBL" id="JACAZH010000032">
    <property type="protein sequence ID" value="KAF7338907.1"/>
    <property type="molecule type" value="Genomic_DNA"/>
</dbReference>
<dbReference type="OrthoDB" id="10592265at2759"/>
<evidence type="ECO:0000313" key="3">
    <source>
        <dbReference type="Proteomes" id="UP000623467"/>
    </source>
</evidence>
<evidence type="ECO:0000313" key="2">
    <source>
        <dbReference type="EMBL" id="KAF7338907.1"/>
    </source>
</evidence>
<name>A0A8H7CK39_9AGAR</name>
<dbReference type="Proteomes" id="UP000623467">
    <property type="component" value="Unassembled WGS sequence"/>
</dbReference>
<gene>
    <name evidence="2" type="ORF">MSAN_02214000</name>
</gene>
<comment type="caution">
    <text evidence="2">The sequence shown here is derived from an EMBL/GenBank/DDBJ whole genome shotgun (WGS) entry which is preliminary data.</text>
</comment>
<dbReference type="AlphaFoldDB" id="A0A8H7CK39"/>
<reference evidence="2" key="1">
    <citation type="submission" date="2020-05" db="EMBL/GenBank/DDBJ databases">
        <title>Mycena genomes resolve the evolution of fungal bioluminescence.</title>
        <authorList>
            <person name="Tsai I.J."/>
        </authorList>
    </citation>
    <scope>NUCLEOTIDE SEQUENCE</scope>
    <source>
        <strain evidence="2">160909Yilan</strain>
    </source>
</reference>
<feature type="region of interest" description="Disordered" evidence="1">
    <location>
        <begin position="13"/>
        <end position="44"/>
    </location>
</feature>
<organism evidence="2 3">
    <name type="scientific">Mycena sanguinolenta</name>
    <dbReference type="NCBI Taxonomy" id="230812"/>
    <lineage>
        <taxon>Eukaryota</taxon>
        <taxon>Fungi</taxon>
        <taxon>Dikarya</taxon>
        <taxon>Basidiomycota</taxon>
        <taxon>Agaricomycotina</taxon>
        <taxon>Agaricomycetes</taxon>
        <taxon>Agaricomycetidae</taxon>
        <taxon>Agaricales</taxon>
        <taxon>Marasmiineae</taxon>
        <taxon>Mycenaceae</taxon>
        <taxon>Mycena</taxon>
    </lineage>
</organism>
<proteinExistence type="predicted"/>
<sequence>MFHKLQNILSVLRRRGTRTAASPSNSKAFDKPKSRSPSPDPKIEDIDSRVAALYARIHQQQQLAQAAEQNSIVPHVPQYLERAYQCLNHQDGAQPSNSDLEKLLQALVTTREALEQEETAHLIPVFVCRA</sequence>
<evidence type="ECO:0000256" key="1">
    <source>
        <dbReference type="SAM" id="MobiDB-lite"/>
    </source>
</evidence>
<accession>A0A8H7CK39</accession>
<protein>
    <submittedName>
        <fullName evidence="2">Uncharacterized protein</fullName>
    </submittedName>
</protein>